<dbReference type="Gene3D" id="2.60.120.200">
    <property type="match status" value="1"/>
</dbReference>
<proteinExistence type="predicted"/>
<dbReference type="RefSeq" id="WP_256656420.1">
    <property type="nucleotide sequence ID" value="NZ_JANIAA010000290.1"/>
</dbReference>
<dbReference type="Proteomes" id="UP001204746">
    <property type="component" value="Unassembled WGS sequence"/>
</dbReference>
<evidence type="ECO:0000313" key="1">
    <source>
        <dbReference type="EMBL" id="MCQ8195727.1"/>
    </source>
</evidence>
<gene>
    <name evidence="1" type="ORF">NP777_47500</name>
</gene>
<dbReference type="InterPro" id="IPR013320">
    <property type="entry name" value="ConA-like_dom_sf"/>
</dbReference>
<dbReference type="SUPFAM" id="SSF49899">
    <property type="entry name" value="Concanavalin A-like lectins/glucanases"/>
    <property type="match status" value="1"/>
</dbReference>
<sequence>GSARVGGGYGAGPVATLAGSGAQLGVVGKIGTGLHLNGTSSYAATAGPVVDTTKSFSVSAWVKLDNKNENYTF</sequence>
<name>A0ABT1VEH9_9ACTN</name>
<evidence type="ECO:0000313" key="2">
    <source>
        <dbReference type="Proteomes" id="UP001204746"/>
    </source>
</evidence>
<organism evidence="1 2">
    <name type="scientific">Streptomyces rugosispiralis</name>
    <dbReference type="NCBI Taxonomy" id="2967341"/>
    <lineage>
        <taxon>Bacteria</taxon>
        <taxon>Bacillati</taxon>
        <taxon>Actinomycetota</taxon>
        <taxon>Actinomycetes</taxon>
        <taxon>Kitasatosporales</taxon>
        <taxon>Streptomycetaceae</taxon>
        <taxon>Streptomyces</taxon>
    </lineage>
</organism>
<reference evidence="1 2" key="1">
    <citation type="submission" date="2022-07" db="EMBL/GenBank/DDBJ databases">
        <authorList>
            <person name="Phongsopitanun W."/>
            <person name="Tanasupawat S."/>
        </authorList>
    </citation>
    <scope>NUCLEOTIDE SEQUENCE [LARGE SCALE GENOMIC DNA]</scope>
    <source>
        <strain evidence="1 2">RCU-064</strain>
    </source>
</reference>
<protein>
    <submittedName>
        <fullName evidence="1">Uncharacterized protein</fullName>
    </submittedName>
</protein>
<accession>A0ABT1VEH9</accession>
<comment type="caution">
    <text evidence="1">The sequence shown here is derived from an EMBL/GenBank/DDBJ whole genome shotgun (WGS) entry which is preliminary data.</text>
</comment>
<feature type="non-terminal residue" evidence="1">
    <location>
        <position position="1"/>
    </location>
</feature>
<keyword evidence="2" id="KW-1185">Reference proteome</keyword>
<feature type="non-terminal residue" evidence="1">
    <location>
        <position position="73"/>
    </location>
</feature>
<dbReference type="EMBL" id="JANIAA010000290">
    <property type="protein sequence ID" value="MCQ8195727.1"/>
    <property type="molecule type" value="Genomic_DNA"/>
</dbReference>